<evidence type="ECO:0000313" key="10">
    <source>
        <dbReference type="Proteomes" id="UP000179524"/>
    </source>
</evidence>
<dbReference type="InterPro" id="IPR018480">
    <property type="entry name" value="PNAcMuramoyl-5peptid_Trfase_CS"/>
</dbReference>
<dbReference type="PANTHER" id="PTHR22926">
    <property type="entry name" value="PHOSPHO-N-ACETYLMURAMOYL-PENTAPEPTIDE-TRANSFERASE"/>
    <property type="match status" value="1"/>
</dbReference>
<dbReference type="InterPro" id="IPR000715">
    <property type="entry name" value="Glycosyl_transferase_4"/>
</dbReference>
<evidence type="ECO:0000256" key="8">
    <source>
        <dbReference type="SAM" id="Phobius"/>
    </source>
</evidence>
<evidence type="ECO:0000313" key="9">
    <source>
        <dbReference type="EMBL" id="OIJ13047.1"/>
    </source>
</evidence>
<dbReference type="PANTHER" id="PTHR22926:SF3">
    <property type="entry name" value="UNDECAPRENYL-PHOSPHATE ALPHA-N-ACETYLGLUCOSAMINYL 1-PHOSPHATE TRANSFERASE"/>
    <property type="match status" value="1"/>
</dbReference>
<sequence>MIFLISFICFLASILVTPVVIKLAKLINAVDLPNGRKVHRKATPLLGGLSIYLGFIIGILWFHPENHFIWPIIIGATVIVLTGMIDDMIQLKPRWKFVGQSIAAISVISGGLFIEFINLPFETIWELGFLGIPLTYLWIVAITNAINLIDGLDGLAAGVSIIVLTAISIISIMAGNFFISLLTLILISSTLGFLFFNFHPAKIFMGDTGSLFLGFMISVISILGFKSITLFTLIVPIILLAVPLSDSIFAIIRRIVHKKSIVTPDKSHLHHCLMKIGFTHKGTVLLIYGLSAFFAVCAMLLTKSTFMGGFIITLIIIITIELTVEIVGLINGNYRPMLNFISRFKRIGKSQYFSKQNKDWFKH</sequence>
<dbReference type="GO" id="GO:0044038">
    <property type="term" value="P:cell wall macromolecule biosynthetic process"/>
    <property type="evidence" value="ECO:0007669"/>
    <property type="project" value="TreeGrafter"/>
</dbReference>
<dbReference type="GO" id="GO:0071555">
    <property type="term" value="P:cell wall organization"/>
    <property type="evidence" value="ECO:0007669"/>
    <property type="project" value="TreeGrafter"/>
</dbReference>
<keyword evidence="2" id="KW-1003">Cell membrane</keyword>
<keyword evidence="3 9" id="KW-0808">Transferase</keyword>
<accession>A0A1S2LMY8</accession>
<feature type="transmembrane region" description="Helical" evidence="8">
    <location>
        <begin position="154"/>
        <end position="172"/>
    </location>
</feature>
<feature type="binding site" evidence="7">
    <location>
        <position position="147"/>
    </location>
    <ligand>
        <name>Mg(2+)</name>
        <dbReference type="ChEBI" id="CHEBI:18420"/>
    </ligand>
</feature>
<evidence type="ECO:0000256" key="3">
    <source>
        <dbReference type="ARBA" id="ARBA00022679"/>
    </source>
</evidence>
<dbReference type="Proteomes" id="UP000179524">
    <property type="component" value="Unassembled WGS sequence"/>
</dbReference>
<keyword evidence="7" id="KW-0479">Metal-binding</keyword>
<feature type="transmembrane region" description="Helical" evidence="8">
    <location>
        <begin position="5"/>
        <end position="24"/>
    </location>
</feature>
<feature type="transmembrane region" description="Helical" evidence="8">
    <location>
        <begin position="307"/>
        <end position="330"/>
    </location>
</feature>
<feature type="transmembrane region" description="Helical" evidence="8">
    <location>
        <begin position="231"/>
        <end position="252"/>
    </location>
</feature>
<dbReference type="Pfam" id="PF00953">
    <property type="entry name" value="Glycos_transf_4"/>
    <property type="match status" value="1"/>
</dbReference>
<comment type="caution">
    <text evidence="9">The sequence shown here is derived from an EMBL/GenBank/DDBJ whole genome shotgun (WGS) entry which is preliminary data.</text>
</comment>
<proteinExistence type="predicted"/>
<comment type="subcellular location">
    <subcellularLocation>
        <location evidence="1">Cell membrane</location>
        <topology evidence="1">Multi-pass membrane protein</topology>
    </subcellularLocation>
</comment>
<feature type="transmembrane region" description="Helical" evidence="8">
    <location>
        <begin position="208"/>
        <end position="225"/>
    </location>
</feature>
<feature type="binding site" evidence="7">
    <location>
        <position position="207"/>
    </location>
    <ligand>
        <name>Mg(2+)</name>
        <dbReference type="ChEBI" id="CHEBI:18420"/>
    </ligand>
</feature>
<dbReference type="OrthoDB" id="9783652at2"/>
<dbReference type="CDD" id="cd06853">
    <property type="entry name" value="GT_WecA_like"/>
    <property type="match status" value="1"/>
</dbReference>
<feature type="transmembrane region" description="Helical" evidence="8">
    <location>
        <begin position="68"/>
        <end position="85"/>
    </location>
</feature>
<name>A0A1S2LMY8_9BACI</name>
<evidence type="ECO:0000256" key="1">
    <source>
        <dbReference type="ARBA" id="ARBA00004651"/>
    </source>
</evidence>
<feature type="transmembrane region" description="Helical" evidence="8">
    <location>
        <begin position="178"/>
        <end position="196"/>
    </location>
</feature>
<dbReference type="GO" id="GO:0009103">
    <property type="term" value="P:lipopolysaccharide biosynthetic process"/>
    <property type="evidence" value="ECO:0007669"/>
    <property type="project" value="TreeGrafter"/>
</dbReference>
<feature type="transmembrane region" description="Helical" evidence="8">
    <location>
        <begin position="45"/>
        <end position="62"/>
    </location>
</feature>
<dbReference type="AlphaFoldDB" id="A0A1S2LMY8"/>
<evidence type="ECO:0000256" key="7">
    <source>
        <dbReference type="PIRSR" id="PIRSR600715-1"/>
    </source>
</evidence>
<reference evidence="9 10" key="1">
    <citation type="submission" date="2016-10" db="EMBL/GenBank/DDBJ databases">
        <title>Draft genome sequences of four alkaliphilic bacteria belonging to the Anaerobacillus genus.</title>
        <authorList>
            <person name="Bassil N.M."/>
            <person name="Lloyd J.R."/>
        </authorList>
    </citation>
    <scope>NUCLEOTIDE SEQUENCE [LARGE SCALE GENOMIC DNA]</scope>
    <source>
        <strain evidence="9 10">DSM 18345</strain>
    </source>
</reference>
<evidence type="ECO:0000256" key="5">
    <source>
        <dbReference type="ARBA" id="ARBA00022989"/>
    </source>
</evidence>
<dbReference type="EMBL" id="MLQR01000029">
    <property type="protein sequence ID" value="OIJ13047.1"/>
    <property type="molecule type" value="Genomic_DNA"/>
</dbReference>
<dbReference type="RefSeq" id="WP_071309644.1">
    <property type="nucleotide sequence ID" value="NZ_MLQR01000029.1"/>
</dbReference>
<dbReference type="GO" id="GO:0046872">
    <property type="term" value="F:metal ion binding"/>
    <property type="evidence" value="ECO:0007669"/>
    <property type="project" value="UniProtKB-KW"/>
</dbReference>
<feature type="transmembrane region" description="Helical" evidence="8">
    <location>
        <begin position="283"/>
        <end position="301"/>
    </location>
</feature>
<feature type="transmembrane region" description="Helical" evidence="8">
    <location>
        <begin position="97"/>
        <end position="117"/>
    </location>
</feature>
<gene>
    <name evidence="9" type="ORF">BKP37_11045</name>
</gene>
<keyword evidence="10" id="KW-1185">Reference proteome</keyword>
<dbReference type="GO" id="GO:0005886">
    <property type="term" value="C:plasma membrane"/>
    <property type="evidence" value="ECO:0007669"/>
    <property type="project" value="UniProtKB-SubCell"/>
</dbReference>
<keyword evidence="6 8" id="KW-0472">Membrane</keyword>
<feature type="transmembrane region" description="Helical" evidence="8">
    <location>
        <begin position="123"/>
        <end position="142"/>
    </location>
</feature>
<keyword evidence="4 8" id="KW-0812">Transmembrane</keyword>
<keyword evidence="5 8" id="KW-1133">Transmembrane helix</keyword>
<dbReference type="PROSITE" id="PS01348">
    <property type="entry name" value="MRAY_2"/>
    <property type="match status" value="1"/>
</dbReference>
<evidence type="ECO:0000256" key="4">
    <source>
        <dbReference type="ARBA" id="ARBA00022692"/>
    </source>
</evidence>
<comment type="cofactor">
    <cofactor evidence="7">
        <name>Mg(2+)</name>
        <dbReference type="ChEBI" id="CHEBI:18420"/>
    </cofactor>
</comment>
<evidence type="ECO:0000256" key="2">
    <source>
        <dbReference type="ARBA" id="ARBA00022475"/>
    </source>
</evidence>
<evidence type="ECO:0000256" key="6">
    <source>
        <dbReference type="ARBA" id="ARBA00023136"/>
    </source>
</evidence>
<keyword evidence="7" id="KW-0460">Magnesium</keyword>
<dbReference type="GO" id="GO:0016780">
    <property type="term" value="F:phosphotransferase activity, for other substituted phosphate groups"/>
    <property type="evidence" value="ECO:0007669"/>
    <property type="project" value="InterPro"/>
</dbReference>
<organism evidence="9 10">
    <name type="scientific">Anaerobacillus alkalilacustris</name>
    <dbReference type="NCBI Taxonomy" id="393763"/>
    <lineage>
        <taxon>Bacteria</taxon>
        <taxon>Bacillati</taxon>
        <taxon>Bacillota</taxon>
        <taxon>Bacilli</taxon>
        <taxon>Bacillales</taxon>
        <taxon>Bacillaceae</taxon>
        <taxon>Anaerobacillus</taxon>
    </lineage>
</organism>
<protein>
    <submittedName>
        <fullName evidence="9">Undecaprenyl-phosphate alpha-N-acetylglucosaminyl 1-phosphate transferase</fullName>
    </submittedName>
</protein>